<keyword evidence="5" id="KW-1185">Reference proteome</keyword>
<reference evidence="4 5" key="1">
    <citation type="submission" date="2024-08" db="EMBL/GenBank/DDBJ databases">
        <authorList>
            <person name="Arias E."/>
        </authorList>
    </citation>
    <scope>NUCLEOTIDE SEQUENCE [LARGE SCALE GENOMIC DNA]</scope>
    <source>
        <strain evidence="4 5">FAM 24106</strain>
    </source>
</reference>
<organism evidence="4 5">
    <name type="scientific">Marinilactibacillus psychrotolerans</name>
    <dbReference type="NCBI Taxonomy" id="191770"/>
    <lineage>
        <taxon>Bacteria</taxon>
        <taxon>Bacillati</taxon>
        <taxon>Bacillota</taxon>
        <taxon>Bacilli</taxon>
        <taxon>Lactobacillales</taxon>
        <taxon>Carnobacteriaceae</taxon>
        <taxon>Marinilactibacillus</taxon>
    </lineage>
</organism>
<dbReference type="PANTHER" id="PTHR30185">
    <property type="entry name" value="CRYPTIC BETA-GLUCOSIDE BGL OPERON ANTITERMINATOR"/>
    <property type="match status" value="1"/>
</dbReference>
<feature type="domain" description="Mga helix-turn-helix" evidence="3">
    <location>
        <begin position="79"/>
        <end position="161"/>
    </location>
</feature>
<accession>A0ABW8UP16</accession>
<keyword evidence="2" id="KW-0804">Transcription</keyword>
<evidence type="ECO:0000256" key="2">
    <source>
        <dbReference type="ARBA" id="ARBA00023163"/>
    </source>
</evidence>
<evidence type="ECO:0000313" key="4">
    <source>
        <dbReference type="EMBL" id="MFL2103159.1"/>
    </source>
</evidence>
<dbReference type="InterPro" id="IPR050661">
    <property type="entry name" value="BglG_antiterminators"/>
</dbReference>
<dbReference type="EMBL" id="JBGQQK010000020">
    <property type="protein sequence ID" value="MFL2103159.1"/>
    <property type="molecule type" value="Genomic_DNA"/>
</dbReference>
<dbReference type="InterPro" id="IPR007737">
    <property type="entry name" value="Mga_HTH"/>
</dbReference>
<dbReference type="InterPro" id="IPR036388">
    <property type="entry name" value="WH-like_DNA-bd_sf"/>
</dbReference>
<proteinExistence type="predicted"/>
<evidence type="ECO:0000313" key="5">
    <source>
        <dbReference type="Proteomes" id="UP001625374"/>
    </source>
</evidence>
<dbReference type="Gene3D" id="1.10.10.10">
    <property type="entry name" value="Winged helix-like DNA-binding domain superfamily/Winged helix DNA-binding domain"/>
    <property type="match status" value="1"/>
</dbReference>
<gene>
    <name evidence="4" type="ORF">ACEN37_07810</name>
</gene>
<keyword evidence="1" id="KW-0805">Transcription regulation</keyword>
<name>A0ABW8UP16_9LACT</name>
<sequence length="491" mass="58525">MKIEHFLEKNEIREVTIFKQLILNGGSLSYVEMLDYLKVAKASLDNDLDSISSRIGFLSDQVNIKYDGQGISLEMSNEYSLQQIYYLYLNQSVKVKLINFLFKYQEFSIMQLTEELAISDSSLFRKIKELNNYLKEFGIKIRNGQLHGEELQIRYFYFQFYNFIENKESFVDSHLDNQITQALQAVENFLKVTIESENRQRLAIWMIISKNRVNSREKKYQYVHKQMQPYLEDPLYQKIRIMVLRYFSRYSIEVDEEEAMLHFAFLLAFSILTEHEFHEYTLMRDRRAPIASLDTYIVETIIIHYKFRRLPYMLERDMFYHLSHIHTKLYFFKGDIEVYEYEEMLGKEKQFTGRNLVSFAHTLLTTSTKKFMVDEDVENSLLKMELLKYISLLAIVTFKMTTIVQIGIDLKMETIYTETLNQMLMLNMRHINGIKVETYQPDKDKDYDLILTNEQPSQKVQYGDAKVYVLSEILSSFDLKNIQMIIQKLNS</sequence>
<comment type="caution">
    <text evidence="4">The sequence shown here is derived from an EMBL/GenBank/DDBJ whole genome shotgun (WGS) entry which is preliminary data.</text>
</comment>
<dbReference type="Proteomes" id="UP001625374">
    <property type="component" value="Unassembled WGS sequence"/>
</dbReference>
<protein>
    <submittedName>
        <fullName evidence="4">Helix-turn-helix domain-containing protein</fullName>
    </submittedName>
</protein>
<dbReference type="PANTHER" id="PTHR30185:SF18">
    <property type="entry name" value="TRANSCRIPTIONAL REGULATOR MTLR"/>
    <property type="match status" value="1"/>
</dbReference>
<dbReference type="RefSeq" id="WP_407142065.1">
    <property type="nucleotide sequence ID" value="NZ_JBGQQI010000017.1"/>
</dbReference>
<evidence type="ECO:0000256" key="1">
    <source>
        <dbReference type="ARBA" id="ARBA00023015"/>
    </source>
</evidence>
<evidence type="ECO:0000259" key="3">
    <source>
        <dbReference type="Pfam" id="PF05043"/>
    </source>
</evidence>
<dbReference type="Pfam" id="PF05043">
    <property type="entry name" value="Mga"/>
    <property type="match status" value="1"/>
</dbReference>